<dbReference type="PANTHER" id="PTHR13832:SF792">
    <property type="entry name" value="GM14286P"/>
    <property type="match status" value="1"/>
</dbReference>
<keyword evidence="3 4" id="KW-0904">Protein phosphatase</keyword>
<comment type="similarity">
    <text evidence="4">Belongs to the PP2C family.</text>
</comment>
<evidence type="ECO:0000313" key="6">
    <source>
        <dbReference type="EMBL" id="KAF9485732.1"/>
    </source>
</evidence>
<dbReference type="Gene3D" id="3.60.40.10">
    <property type="entry name" value="PPM-type phosphatase domain"/>
    <property type="match status" value="1"/>
</dbReference>
<comment type="caution">
    <text evidence="6">The sequence shown here is derived from an EMBL/GenBank/DDBJ whole genome shotgun (WGS) entry which is preliminary data.</text>
</comment>
<keyword evidence="2 4" id="KW-0378">Hydrolase</keyword>
<dbReference type="AlphaFoldDB" id="A0A9P5ZE22"/>
<reference evidence="6" key="1">
    <citation type="submission" date="2020-11" db="EMBL/GenBank/DDBJ databases">
        <authorList>
            <consortium name="DOE Joint Genome Institute"/>
            <person name="Ahrendt S."/>
            <person name="Riley R."/>
            <person name="Andreopoulos W."/>
            <person name="Labutti K."/>
            <person name="Pangilinan J."/>
            <person name="Ruiz-Duenas F.J."/>
            <person name="Barrasa J.M."/>
            <person name="Sanchez-Garcia M."/>
            <person name="Camarero S."/>
            <person name="Miyauchi S."/>
            <person name="Serrano A."/>
            <person name="Linde D."/>
            <person name="Babiker R."/>
            <person name="Drula E."/>
            <person name="Ayuso-Fernandez I."/>
            <person name="Pacheco R."/>
            <person name="Padilla G."/>
            <person name="Ferreira P."/>
            <person name="Barriuso J."/>
            <person name="Kellner H."/>
            <person name="Castanera R."/>
            <person name="Alfaro M."/>
            <person name="Ramirez L."/>
            <person name="Pisabarro A.G."/>
            <person name="Kuo A."/>
            <person name="Tritt A."/>
            <person name="Lipzen A."/>
            <person name="He G."/>
            <person name="Yan M."/>
            <person name="Ng V."/>
            <person name="Cullen D."/>
            <person name="Martin F."/>
            <person name="Rosso M.-N."/>
            <person name="Henrissat B."/>
            <person name="Hibbett D."/>
            <person name="Martinez A.T."/>
            <person name="Grigoriev I.V."/>
        </authorList>
    </citation>
    <scope>NUCLEOTIDE SEQUENCE</scope>
    <source>
        <strain evidence="6">CIRM-BRFM 674</strain>
    </source>
</reference>
<dbReference type="Proteomes" id="UP000807469">
    <property type="component" value="Unassembled WGS sequence"/>
</dbReference>
<dbReference type="CDD" id="cd00143">
    <property type="entry name" value="PP2Cc"/>
    <property type="match status" value="1"/>
</dbReference>
<dbReference type="InterPro" id="IPR036457">
    <property type="entry name" value="PPM-type-like_dom_sf"/>
</dbReference>
<organism evidence="6 7">
    <name type="scientific">Pholiota conissans</name>
    <dbReference type="NCBI Taxonomy" id="109636"/>
    <lineage>
        <taxon>Eukaryota</taxon>
        <taxon>Fungi</taxon>
        <taxon>Dikarya</taxon>
        <taxon>Basidiomycota</taxon>
        <taxon>Agaricomycotina</taxon>
        <taxon>Agaricomycetes</taxon>
        <taxon>Agaricomycetidae</taxon>
        <taxon>Agaricales</taxon>
        <taxon>Agaricineae</taxon>
        <taxon>Strophariaceae</taxon>
        <taxon>Pholiota</taxon>
    </lineage>
</organism>
<dbReference type="InterPro" id="IPR000222">
    <property type="entry name" value="PP2C_BS"/>
</dbReference>
<protein>
    <submittedName>
        <fullName evidence="6">Protein serine/threonine phosphatase 2C</fullName>
    </submittedName>
</protein>
<dbReference type="SUPFAM" id="SSF81606">
    <property type="entry name" value="PP2C-like"/>
    <property type="match status" value="1"/>
</dbReference>
<feature type="domain" description="PPM-type phosphatase" evidence="5">
    <location>
        <begin position="46"/>
        <end position="351"/>
    </location>
</feature>
<dbReference type="PROSITE" id="PS01032">
    <property type="entry name" value="PPM_1"/>
    <property type="match status" value="1"/>
</dbReference>
<evidence type="ECO:0000256" key="4">
    <source>
        <dbReference type="RuleBase" id="RU003465"/>
    </source>
</evidence>
<evidence type="ECO:0000313" key="7">
    <source>
        <dbReference type="Proteomes" id="UP000807469"/>
    </source>
</evidence>
<name>A0A9P5ZE22_9AGAR</name>
<dbReference type="OrthoDB" id="420076at2759"/>
<sequence length="351" mass="39737">MEASHATFHTTVGAPNLSLKPTVELIEYVVGQITTPKIYTRPPGIIIDVAQFQPTDRPIEDRFSVDFDISQNRLIVGLYDGHGGSETAHYISNELPLRLLHHSRSSAEHIRQFKELDESIIHDFRHDHSIMRRKSNEWVHHAQLIKSGSTALILDIDFESMEAAYANAGDCRMVVCDPNSTAILLQTEDMNMSTSSERERLAREHPHEEQMIVGGRLFGRLMCTRGFGDGYFKLPIGVFGQHRRYIDTLSAIEKRGKIPMNCQYAPLFHAYKTPPYITPVPVTGTCQLRKGHLIVLATDGFWDLISSQNAMDIAFEGLRTDGVEDLARYLLDRVKTMYAPDDDITLIVMRL</sequence>
<dbReference type="PROSITE" id="PS51746">
    <property type="entry name" value="PPM_2"/>
    <property type="match status" value="1"/>
</dbReference>
<dbReference type="EMBL" id="MU155134">
    <property type="protein sequence ID" value="KAF9485732.1"/>
    <property type="molecule type" value="Genomic_DNA"/>
</dbReference>
<dbReference type="InterPro" id="IPR001932">
    <property type="entry name" value="PPM-type_phosphatase-like_dom"/>
</dbReference>
<dbReference type="InterPro" id="IPR015655">
    <property type="entry name" value="PP2C"/>
</dbReference>
<gene>
    <name evidence="6" type="ORF">BDN70DRAFT_927370</name>
</gene>
<keyword evidence="7" id="KW-1185">Reference proteome</keyword>
<evidence type="ECO:0000259" key="5">
    <source>
        <dbReference type="PROSITE" id="PS51746"/>
    </source>
</evidence>
<dbReference type="Pfam" id="PF00481">
    <property type="entry name" value="PP2C"/>
    <property type="match status" value="1"/>
</dbReference>
<proteinExistence type="inferred from homology"/>
<keyword evidence="1" id="KW-0479">Metal-binding</keyword>
<evidence type="ECO:0000256" key="2">
    <source>
        <dbReference type="ARBA" id="ARBA00022801"/>
    </source>
</evidence>
<dbReference type="PANTHER" id="PTHR13832">
    <property type="entry name" value="PROTEIN PHOSPHATASE 2C"/>
    <property type="match status" value="1"/>
</dbReference>
<dbReference type="SMART" id="SM00331">
    <property type="entry name" value="PP2C_SIG"/>
    <property type="match status" value="1"/>
</dbReference>
<dbReference type="GO" id="GO:0046872">
    <property type="term" value="F:metal ion binding"/>
    <property type="evidence" value="ECO:0007669"/>
    <property type="project" value="UniProtKB-KW"/>
</dbReference>
<evidence type="ECO:0000256" key="1">
    <source>
        <dbReference type="ARBA" id="ARBA00022723"/>
    </source>
</evidence>
<dbReference type="GO" id="GO:0004722">
    <property type="term" value="F:protein serine/threonine phosphatase activity"/>
    <property type="evidence" value="ECO:0007669"/>
    <property type="project" value="InterPro"/>
</dbReference>
<evidence type="ECO:0000256" key="3">
    <source>
        <dbReference type="ARBA" id="ARBA00022912"/>
    </source>
</evidence>
<accession>A0A9P5ZE22</accession>
<dbReference type="SMART" id="SM00332">
    <property type="entry name" value="PP2Cc"/>
    <property type="match status" value="1"/>
</dbReference>